<dbReference type="SUPFAM" id="SSF109998">
    <property type="entry name" value="Triger factor/SurA peptide-binding domain-like"/>
    <property type="match status" value="1"/>
</dbReference>
<dbReference type="Proteomes" id="UP000261082">
    <property type="component" value="Unassembled WGS sequence"/>
</dbReference>
<sequence>MNITKKDIDNLNAVLTVEISKDDYSDKVESILKNYRKNANIPGFRKGHVPMGMVKKQYGTAILVEEVNKLLQDNLHKYLTEEKLDVLGNPIPKNEKDVDWNEEDFTFEFDLGLAPQFDVDVKGKKAITHYKVVADDKMINNQVETIRKQYGKLIAKDTVEDGDEITGTFTLDEKDIDNPATFSTEDIKGKKQLKALKEAKIGDVVTLKTKGLFNDDHDNQKQLGVSHDDAHGLDIDVDFKVEEINTREMAELNQEFFDKLFGEGVVTSEEELKEKIKEDAEKQFAQQSDQKLLNDVVENLIENTKFDLPDEFLQRWIQVSGEKPMTEEEAKAEYERSEKGLRYQLIEGKIRNENEALQVSFDELKDHSKQMIKAQMAQFGNTNPSDEELDGIAARILSNEEEVKRMTEQLNTTKMLQYFKENAKLKEKEISYDDFIKEASK</sequence>
<dbReference type="GO" id="GO:0003755">
    <property type="term" value="F:peptidyl-prolyl cis-trans isomerase activity"/>
    <property type="evidence" value="ECO:0007669"/>
    <property type="project" value="UniProtKB-EC"/>
</dbReference>
<dbReference type="GO" id="GO:0043335">
    <property type="term" value="P:protein unfolding"/>
    <property type="evidence" value="ECO:0007669"/>
    <property type="project" value="TreeGrafter"/>
</dbReference>
<dbReference type="GO" id="GO:0015031">
    <property type="term" value="P:protein transport"/>
    <property type="evidence" value="ECO:0007669"/>
    <property type="project" value="InterPro"/>
</dbReference>
<dbReference type="Gene3D" id="1.10.3120.10">
    <property type="entry name" value="Trigger factor, C-terminal domain"/>
    <property type="match status" value="1"/>
</dbReference>
<accession>A0A3E1QBW8</accession>
<dbReference type="InterPro" id="IPR027304">
    <property type="entry name" value="Trigger_fact/SurA_dom_sf"/>
</dbReference>
<evidence type="ECO:0000313" key="3">
    <source>
        <dbReference type="Proteomes" id="UP000261082"/>
    </source>
</evidence>
<name>A0A3E1QBW8_9FLAO</name>
<dbReference type="RefSeq" id="WP_117158701.1">
    <property type="nucleotide sequence ID" value="NZ_QVID01000001.1"/>
</dbReference>
<dbReference type="GO" id="GO:0051083">
    <property type="term" value="P:'de novo' cotranslational protein folding"/>
    <property type="evidence" value="ECO:0007669"/>
    <property type="project" value="TreeGrafter"/>
</dbReference>
<gene>
    <name evidence="2" type="primary">tig</name>
    <name evidence="2" type="ORF">DZ858_06175</name>
</gene>
<dbReference type="NCBIfam" id="TIGR00115">
    <property type="entry name" value="tig"/>
    <property type="match status" value="1"/>
</dbReference>
<keyword evidence="3" id="KW-1185">Reference proteome</keyword>
<dbReference type="GO" id="GO:0044183">
    <property type="term" value="F:protein folding chaperone"/>
    <property type="evidence" value="ECO:0007669"/>
    <property type="project" value="TreeGrafter"/>
</dbReference>
<dbReference type="EC" id="5.2.1.8" evidence="2"/>
<evidence type="ECO:0000313" key="2">
    <source>
        <dbReference type="EMBL" id="RFN59640.1"/>
    </source>
</evidence>
<organism evidence="2 3">
    <name type="scientific">Marixanthomonas ophiurae</name>
    <dbReference type="NCBI Taxonomy" id="387659"/>
    <lineage>
        <taxon>Bacteria</taxon>
        <taxon>Pseudomonadati</taxon>
        <taxon>Bacteroidota</taxon>
        <taxon>Flavobacteriia</taxon>
        <taxon>Flavobacteriales</taxon>
        <taxon>Flavobacteriaceae</taxon>
        <taxon>Marixanthomonas</taxon>
    </lineage>
</organism>
<dbReference type="InterPro" id="IPR037041">
    <property type="entry name" value="Trigger_fac_C_sf"/>
</dbReference>
<dbReference type="OrthoDB" id="9767721at2"/>
<dbReference type="InterPro" id="IPR005215">
    <property type="entry name" value="Trig_fac"/>
</dbReference>
<dbReference type="SUPFAM" id="SSF102735">
    <property type="entry name" value="Trigger factor ribosome-binding domain"/>
    <property type="match status" value="1"/>
</dbReference>
<dbReference type="PIRSF" id="PIRSF003095">
    <property type="entry name" value="Trigger_factor"/>
    <property type="match status" value="1"/>
</dbReference>
<comment type="caution">
    <text evidence="2">The sequence shown here is derived from an EMBL/GenBank/DDBJ whole genome shotgun (WGS) entry which is preliminary data.</text>
</comment>
<dbReference type="InterPro" id="IPR036611">
    <property type="entry name" value="Trigger_fac_ribosome-bd_sf"/>
</dbReference>
<feature type="domain" description="Trigger factor ribosome-binding bacterial" evidence="1">
    <location>
        <begin position="1"/>
        <end position="146"/>
    </location>
</feature>
<dbReference type="GO" id="GO:0043022">
    <property type="term" value="F:ribosome binding"/>
    <property type="evidence" value="ECO:0007669"/>
    <property type="project" value="TreeGrafter"/>
</dbReference>
<proteinExistence type="predicted"/>
<dbReference type="AlphaFoldDB" id="A0A3E1QBW8"/>
<reference evidence="2 3" key="1">
    <citation type="journal article" date="2007" name="Int. J. Syst. Evol. Microbiol.">
        <title>Marixanthomonas ophiurae gen. nov., sp. nov., a marine bacterium of the family Flavobacteriaceae isolated from a deep-sea brittle star.</title>
        <authorList>
            <person name="Romanenko L.A."/>
            <person name="Uchino M."/>
            <person name="Frolova G.M."/>
            <person name="Mikhailov V.V."/>
        </authorList>
    </citation>
    <scope>NUCLEOTIDE SEQUENCE [LARGE SCALE GENOMIC DNA]</scope>
    <source>
        <strain evidence="2 3">KMM 3046</strain>
    </source>
</reference>
<dbReference type="EMBL" id="QVID01000001">
    <property type="protein sequence ID" value="RFN59640.1"/>
    <property type="molecule type" value="Genomic_DNA"/>
</dbReference>
<dbReference type="PANTHER" id="PTHR30560">
    <property type="entry name" value="TRIGGER FACTOR CHAPERONE AND PEPTIDYL-PROLYL CIS/TRANS ISOMERASE"/>
    <property type="match status" value="1"/>
</dbReference>
<dbReference type="Gene3D" id="3.30.70.1050">
    <property type="entry name" value="Trigger factor ribosome-binding domain"/>
    <property type="match status" value="1"/>
</dbReference>
<dbReference type="InterPro" id="IPR008881">
    <property type="entry name" value="Trigger_fac_ribosome-bd_bac"/>
</dbReference>
<protein>
    <submittedName>
        <fullName evidence="2">Trigger factor</fullName>
        <ecNumber evidence="2">5.2.1.8</ecNumber>
    </submittedName>
</protein>
<keyword evidence="2" id="KW-0413">Isomerase</keyword>
<dbReference type="Pfam" id="PF05697">
    <property type="entry name" value="Trigger_N"/>
    <property type="match status" value="1"/>
</dbReference>
<evidence type="ECO:0000259" key="1">
    <source>
        <dbReference type="Pfam" id="PF05697"/>
    </source>
</evidence>
<dbReference type="PANTHER" id="PTHR30560:SF3">
    <property type="entry name" value="TRIGGER FACTOR-LIKE PROTEIN TIG, CHLOROPLASTIC"/>
    <property type="match status" value="1"/>
</dbReference>